<reference evidence="1" key="2">
    <citation type="submission" date="2014-09" db="EMBL/GenBank/DDBJ databases">
        <title>Criblamydia sequanensis harbors a mega-plasmid encoding arsenite resistance.</title>
        <authorList>
            <person name="Bertelli C."/>
            <person name="Goesmann A."/>
            <person name="Greub G."/>
        </authorList>
    </citation>
    <scope>NUCLEOTIDE SEQUENCE [LARGE SCALE GENOMIC DNA]</scope>
    <source>
        <strain evidence="1">CRIB-18</strain>
    </source>
</reference>
<sequence length="466" mass="52822">MGAISWASVDKKDFGEIFQSKPKKTLAALTKNLSLELFSEDWCGKNKIRNLHHKLRLISTVLSLTERTINKESISLFFIELQKLLPFSDKNPMVHQTPQTEPKEKCEACLFEDVLKEAINKKNDNLANTIIRYRCNPGDFKSHLINAAAKGCFETVKELYLKHDALIAKELTKQAALEAFKFDRFETLSFLSEKGDFQPDEEKGLELLHLACSRVCLNSLKILLEKFSSSVLKNLLDTPLPQTKRAALETLYLALDGNCSSKSREKDNLTVIEMEKILLSQGASPNCLTKDGIPLIHSILSDWAWKDKEHHFIQLLISFGENPNLLYSGLTPLHSLFVSNKTVTAPLLFMTLIHCKGDISEPGEVGCAPIPFALREEKFAVLKEIFCDHSRLVEEIQNLKGLSKTLILEEYEAKGIKWVLELIVLFQDKELALFAVQTWKDGDSNFQKSMIQLEEKYGLKALMIFS</sequence>
<dbReference type="Gene3D" id="1.25.40.20">
    <property type="entry name" value="Ankyrin repeat-containing domain"/>
    <property type="match status" value="2"/>
</dbReference>
<evidence type="ECO:0008006" key="3">
    <source>
        <dbReference type="Google" id="ProtNLM"/>
    </source>
</evidence>
<comment type="caution">
    <text evidence="1">The sequence shown here is derived from an EMBL/GenBank/DDBJ whole genome shotgun (WGS) entry which is preliminary data.</text>
</comment>
<reference evidence="1" key="1">
    <citation type="submission" date="2013-12" db="EMBL/GenBank/DDBJ databases">
        <authorList>
            <person name="Linke B."/>
        </authorList>
    </citation>
    <scope>NUCLEOTIDE SEQUENCE [LARGE SCALE GENOMIC DNA]</scope>
    <source>
        <strain evidence="1">CRIB-18</strain>
    </source>
</reference>
<accession>A0A090E1I8</accession>
<dbReference type="InterPro" id="IPR036770">
    <property type="entry name" value="Ankyrin_rpt-contain_sf"/>
</dbReference>
<organism evidence="1 2">
    <name type="scientific">Candidatus Criblamydia sequanensis CRIB-18</name>
    <dbReference type="NCBI Taxonomy" id="1437425"/>
    <lineage>
        <taxon>Bacteria</taxon>
        <taxon>Pseudomonadati</taxon>
        <taxon>Chlamydiota</taxon>
        <taxon>Chlamydiia</taxon>
        <taxon>Parachlamydiales</taxon>
        <taxon>Candidatus Criblamydiaceae</taxon>
        <taxon>Candidatus Criblamydia</taxon>
    </lineage>
</organism>
<gene>
    <name evidence="1" type="ORF">CSEC_1800</name>
</gene>
<proteinExistence type="predicted"/>
<keyword evidence="2" id="KW-1185">Reference proteome</keyword>
<dbReference type="Proteomes" id="UP000031552">
    <property type="component" value="Unassembled WGS sequence"/>
</dbReference>
<evidence type="ECO:0000313" key="1">
    <source>
        <dbReference type="EMBL" id="CDR34609.1"/>
    </source>
</evidence>
<protein>
    <recommendedName>
        <fullName evidence="3">Ankyrin repeat-containing protein</fullName>
    </recommendedName>
</protein>
<evidence type="ECO:0000313" key="2">
    <source>
        <dbReference type="Proteomes" id="UP000031552"/>
    </source>
</evidence>
<dbReference type="SUPFAM" id="SSF48403">
    <property type="entry name" value="Ankyrin repeat"/>
    <property type="match status" value="1"/>
</dbReference>
<dbReference type="EMBL" id="CCEJ010000008">
    <property type="protein sequence ID" value="CDR34609.1"/>
    <property type="molecule type" value="Genomic_DNA"/>
</dbReference>
<name>A0A090E1I8_9BACT</name>
<dbReference type="AlphaFoldDB" id="A0A090E1I8"/>
<dbReference type="RefSeq" id="WP_041018112.1">
    <property type="nucleotide sequence ID" value="NZ_CCEJ010000008.1"/>
</dbReference>